<evidence type="ECO:0000313" key="16">
    <source>
        <dbReference type="Proteomes" id="UP000070250"/>
    </source>
</evidence>
<dbReference type="PANTHER" id="PTHR32552:SF81">
    <property type="entry name" value="TONB-DEPENDENT OUTER MEMBRANE RECEPTOR"/>
    <property type="match status" value="1"/>
</dbReference>
<dbReference type="AlphaFoldDB" id="A0A127F6C9"/>
<evidence type="ECO:0000256" key="11">
    <source>
        <dbReference type="ARBA" id="ARBA00023237"/>
    </source>
</evidence>
<dbReference type="Pfam" id="PF07715">
    <property type="entry name" value="Plug"/>
    <property type="match status" value="1"/>
</dbReference>
<evidence type="ECO:0000256" key="13">
    <source>
        <dbReference type="PROSITE-ProRule" id="PRU10144"/>
    </source>
</evidence>
<gene>
    <name evidence="15" type="ORF">ACG33_02425</name>
</gene>
<feature type="domain" description="TonB-dependent receptor plug" evidence="14">
    <location>
        <begin position="32"/>
        <end position="138"/>
    </location>
</feature>
<keyword evidence="11 12" id="KW-0998">Cell outer membrane</keyword>
<evidence type="ECO:0000256" key="8">
    <source>
        <dbReference type="ARBA" id="ARBA00023065"/>
    </source>
</evidence>
<accession>A0A127F6C9</accession>
<proteinExistence type="inferred from homology"/>
<dbReference type="KEGG" id="sdf:ACG33_02425"/>
<dbReference type="Gene3D" id="2.40.170.20">
    <property type="entry name" value="TonB-dependent receptor, beta-barrel domain"/>
    <property type="match status" value="1"/>
</dbReference>
<dbReference type="SUPFAM" id="SSF56935">
    <property type="entry name" value="Porins"/>
    <property type="match status" value="1"/>
</dbReference>
<dbReference type="STRING" id="465721.ACG33_02425"/>
<dbReference type="Proteomes" id="UP000070250">
    <property type="component" value="Chromosome"/>
</dbReference>
<dbReference type="PROSITE" id="PS01156">
    <property type="entry name" value="TONB_DEPENDENT_REC_2"/>
    <property type="match status" value="1"/>
</dbReference>
<comment type="subcellular location">
    <subcellularLocation>
        <location evidence="1 12">Cell outer membrane</location>
        <topology evidence="1 12">Multi-pass membrane protein</topology>
    </subcellularLocation>
</comment>
<evidence type="ECO:0000256" key="9">
    <source>
        <dbReference type="ARBA" id="ARBA00023077"/>
    </source>
</evidence>
<keyword evidence="10 12" id="KW-0472">Membrane</keyword>
<evidence type="ECO:0000256" key="5">
    <source>
        <dbReference type="ARBA" id="ARBA00022692"/>
    </source>
</evidence>
<dbReference type="PATRIC" id="fig|465721.4.peg.526"/>
<reference evidence="15 16" key="1">
    <citation type="submission" date="2015-06" db="EMBL/GenBank/DDBJ databases">
        <title>A Comprehensive Approach to Explore the Metabolic and Phylogenetic Diversity of Bacterial Steroid Degradation in the Environment: Testosterone as an Example.</title>
        <authorList>
            <person name="Yang F.-C."/>
            <person name="Chen Y.-L."/>
            <person name="Yu C.-P."/>
            <person name="Tang S.-L."/>
            <person name="Wang P.-H."/>
            <person name="Ismail W."/>
            <person name="Wang C.-H."/>
            <person name="Yang C.-Y."/>
            <person name="Chiang Y.-R."/>
        </authorList>
    </citation>
    <scope>NUCLEOTIDE SEQUENCE [LARGE SCALE GENOMIC DNA]</scope>
    <source>
        <strain evidence="15 16">DSM 18526</strain>
    </source>
</reference>
<name>A0A127F6C9_STEDE</name>
<evidence type="ECO:0000256" key="7">
    <source>
        <dbReference type="ARBA" id="ARBA00023004"/>
    </source>
</evidence>
<evidence type="ECO:0000259" key="14">
    <source>
        <dbReference type="Pfam" id="PF07715"/>
    </source>
</evidence>
<keyword evidence="16" id="KW-1185">Reference proteome</keyword>
<keyword evidence="3 12" id="KW-1134">Transmembrane beta strand</keyword>
<evidence type="ECO:0000256" key="1">
    <source>
        <dbReference type="ARBA" id="ARBA00004571"/>
    </source>
</evidence>
<evidence type="ECO:0000256" key="4">
    <source>
        <dbReference type="ARBA" id="ARBA00022496"/>
    </source>
</evidence>
<keyword evidence="2 12" id="KW-0813">Transport</keyword>
<evidence type="ECO:0000256" key="6">
    <source>
        <dbReference type="ARBA" id="ARBA00022729"/>
    </source>
</evidence>
<dbReference type="EMBL" id="CP011971">
    <property type="protein sequence ID" value="AMN45984.1"/>
    <property type="molecule type" value="Genomic_DNA"/>
</dbReference>
<dbReference type="InterPro" id="IPR036942">
    <property type="entry name" value="Beta-barrel_TonB_sf"/>
</dbReference>
<dbReference type="PANTHER" id="PTHR32552">
    <property type="entry name" value="FERRICHROME IRON RECEPTOR-RELATED"/>
    <property type="match status" value="1"/>
</dbReference>
<keyword evidence="7" id="KW-0408">Iron</keyword>
<comment type="similarity">
    <text evidence="12">Belongs to the TonB-dependent receptor family.</text>
</comment>
<dbReference type="InterPro" id="IPR012910">
    <property type="entry name" value="Plug_dom"/>
</dbReference>
<keyword evidence="8" id="KW-0406">Ion transport</keyword>
<evidence type="ECO:0000256" key="10">
    <source>
        <dbReference type="ARBA" id="ARBA00023136"/>
    </source>
</evidence>
<organism evidence="15 16">
    <name type="scientific">Steroidobacter denitrificans</name>
    <dbReference type="NCBI Taxonomy" id="465721"/>
    <lineage>
        <taxon>Bacteria</taxon>
        <taxon>Pseudomonadati</taxon>
        <taxon>Pseudomonadota</taxon>
        <taxon>Gammaproteobacteria</taxon>
        <taxon>Steroidobacterales</taxon>
        <taxon>Steroidobacteraceae</taxon>
        <taxon>Steroidobacter</taxon>
    </lineage>
</organism>
<protein>
    <recommendedName>
        <fullName evidence="14">TonB-dependent receptor plug domain-containing protein</fullName>
    </recommendedName>
</protein>
<evidence type="ECO:0000256" key="2">
    <source>
        <dbReference type="ARBA" id="ARBA00022448"/>
    </source>
</evidence>
<keyword evidence="9" id="KW-0798">TonB box</keyword>
<dbReference type="InterPro" id="IPR010917">
    <property type="entry name" value="TonB_rcpt_CS"/>
</dbReference>
<dbReference type="GO" id="GO:0009279">
    <property type="term" value="C:cell outer membrane"/>
    <property type="evidence" value="ECO:0007669"/>
    <property type="project" value="UniProtKB-SubCell"/>
</dbReference>
<sequence>MTPAATGTAVGVERETVLEEVVVTATLREQALADVPASITVLSRQTLQDAGRQHFQDVMTSVPNLHWAGGTSRPRFFQIRGVGEREQWEGAPNPSVGFLIDDIDFSGIGMPATSFDVDRIEVLRGPQGLLYGANALAGLIAVRGRAPEQAFGFATEASLAEFGGRSLGAVATGPVQSMNAAWRVSVQRFRSHGFRDNAYLGRDDTDGRDELSARAKWLWQPGEQTRVQLTWLHTDLDNGYDAWSIDNSRRSLADRPGKDAQQADGGALRVETPAGSLGRLTLIATASQADAEYSYDEDWGNADSWAPYVYDYFYSALSTRRGRSLEARLASDDEGHAGELSWLVGAYALDVDHRIDELRDGVFVDPDYPEYSGTSFDRLASRYDAVNAALFGQLEGRLDEHWGWSFGLRAEQRTAHYRDHGIQSGLSRTTDAKQRNRMLGGQASLYFDTSAGLRLYTTLSRGYKAGGFNLGRASALRERFAPEYLWSLDIGAKGEWFDRRLYADIALFHMYRDDMQVSTGIQLEGAAGGYLFLTDNAASGRNTGLEASLRWRALERLELGGTLGLLHSRYSGFHSTGVDVSDRDQAHAPEYQLSLNATWRHPLGWMARVDFVAVDDYYFDVPPIDQRALAYSLTNLKLGYEAERWGVYLWGRNVFDEEYVVRGFYFANEPPDWADKRYTHLGEPRQFGVTARWEF</sequence>
<dbReference type="PROSITE" id="PS52016">
    <property type="entry name" value="TONB_DEPENDENT_REC_3"/>
    <property type="match status" value="1"/>
</dbReference>
<dbReference type="InterPro" id="IPR039426">
    <property type="entry name" value="TonB-dep_rcpt-like"/>
</dbReference>
<evidence type="ECO:0000313" key="15">
    <source>
        <dbReference type="EMBL" id="AMN45984.1"/>
    </source>
</evidence>
<keyword evidence="5 12" id="KW-0812">Transmembrane</keyword>
<evidence type="ECO:0000256" key="3">
    <source>
        <dbReference type="ARBA" id="ARBA00022452"/>
    </source>
</evidence>
<evidence type="ECO:0000256" key="12">
    <source>
        <dbReference type="PROSITE-ProRule" id="PRU01360"/>
    </source>
</evidence>
<feature type="short sequence motif" description="TonB C-terminal box" evidence="13">
    <location>
        <begin position="678"/>
        <end position="695"/>
    </location>
</feature>
<keyword evidence="6" id="KW-0732">Signal</keyword>
<keyword evidence="4" id="KW-0410">Iron transport</keyword>
<dbReference type="GO" id="GO:0006826">
    <property type="term" value="P:iron ion transport"/>
    <property type="evidence" value="ECO:0007669"/>
    <property type="project" value="UniProtKB-KW"/>
</dbReference>